<evidence type="ECO:0000313" key="11">
    <source>
        <dbReference type="Proteomes" id="UP000307956"/>
    </source>
</evidence>
<dbReference type="Gene3D" id="3.40.50.620">
    <property type="entry name" value="HUPs"/>
    <property type="match status" value="1"/>
</dbReference>
<gene>
    <name evidence="8 10" type="primary">tilS</name>
    <name evidence="10" type="ORF">E6O51_15915</name>
</gene>
<evidence type="ECO:0000256" key="5">
    <source>
        <dbReference type="ARBA" id="ARBA00022741"/>
    </source>
</evidence>
<dbReference type="EC" id="6.3.4.19" evidence="8"/>
<keyword evidence="6 8" id="KW-0067">ATP-binding</keyword>
<comment type="similarity">
    <text evidence="8">Belongs to the tRNA(Ile)-lysidine synthase family.</text>
</comment>
<keyword evidence="2 8" id="KW-0963">Cytoplasm</keyword>
<feature type="domain" description="Lysidine-tRNA(Ile) synthetase C-terminal" evidence="9">
    <location>
        <begin position="352"/>
        <end position="425"/>
    </location>
</feature>
<organism evidence="10 11">
    <name type="scientific">Pseudothauera rhizosphaerae</name>
    <dbReference type="NCBI Taxonomy" id="2565932"/>
    <lineage>
        <taxon>Bacteria</taxon>
        <taxon>Pseudomonadati</taxon>
        <taxon>Pseudomonadota</taxon>
        <taxon>Betaproteobacteria</taxon>
        <taxon>Rhodocyclales</taxon>
        <taxon>Zoogloeaceae</taxon>
        <taxon>Pseudothauera</taxon>
    </lineage>
</organism>
<accession>A0A4S4AJX8</accession>
<dbReference type="Pfam" id="PF11734">
    <property type="entry name" value="TilS_C"/>
    <property type="match status" value="1"/>
</dbReference>
<proteinExistence type="inferred from homology"/>
<dbReference type="InterPro" id="IPR012795">
    <property type="entry name" value="tRNA_Ile_lys_synt_N"/>
</dbReference>
<dbReference type="HAMAP" id="MF_01161">
    <property type="entry name" value="tRNA_Ile_lys_synt"/>
    <property type="match status" value="1"/>
</dbReference>
<dbReference type="SUPFAM" id="SSF52402">
    <property type="entry name" value="Adenine nucleotide alpha hydrolases-like"/>
    <property type="match status" value="1"/>
</dbReference>
<feature type="binding site" evidence="8">
    <location>
        <begin position="18"/>
        <end position="23"/>
    </location>
    <ligand>
        <name>ATP</name>
        <dbReference type="ChEBI" id="CHEBI:30616"/>
    </ligand>
</feature>
<keyword evidence="11" id="KW-1185">Reference proteome</keyword>
<dbReference type="NCBIfam" id="TIGR02432">
    <property type="entry name" value="lysidine_TilS_N"/>
    <property type="match status" value="1"/>
</dbReference>
<dbReference type="OrthoDB" id="9807403at2"/>
<comment type="catalytic activity">
    <reaction evidence="7 8">
        <text>cytidine(34) in tRNA(Ile2) + L-lysine + ATP = lysidine(34) in tRNA(Ile2) + AMP + diphosphate + H(+)</text>
        <dbReference type="Rhea" id="RHEA:43744"/>
        <dbReference type="Rhea" id="RHEA-COMP:10625"/>
        <dbReference type="Rhea" id="RHEA-COMP:10670"/>
        <dbReference type="ChEBI" id="CHEBI:15378"/>
        <dbReference type="ChEBI" id="CHEBI:30616"/>
        <dbReference type="ChEBI" id="CHEBI:32551"/>
        <dbReference type="ChEBI" id="CHEBI:33019"/>
        <dbReference type="ChEBI" id="CHEBI:82748"/>
        <dbReference type="ChEBI" id="CHEBI:83665"/>
        <dbReference type="ChEBI" id="CHEBI:456215"/>
        <dbReference type="EC" id="6.3.4.19"/>
    </reaction>
</comment>
<dbReference type="AlphaFoldDB" id="A0A4S4AJX8"/>
<evidence type="ECO:0000259" key="9">
    <source>
        <dbReference type="SMART" id="SM00977"/>
    </source>
</evidence>
<reference evidence="10 11" key="1">
    <citation type="submission" date="2019-04" db="EMBL/GenBank/DDBJ databases">
        <title>Azoarcus rhizosphaerae sp. nov. isolated from rhizosphere of Ficus religiosa.</title>
        <authorList>
            <person name="Lin S.-Y."/>
            <person name="Hameed A."/>
            <person name="Hsu Y.-H."/>
            <person name="Young C.-C."/>
        </authorList>
    </citation>
    <scope>NUCLEOTIDE SEQUENCE [LARGE SCALE GENOMIC DNA]</scope>
    <source>
        <strain evidence="10 11">CC-YHH848</strain>
    </source>
</reference>
<dbReference type="GO" id="GO:0032267">
    <property type="term" value="F:tRNA(Ile)-lysidine synthase activity"/>
    <property type="evidence" value="ECO:0007669"/>
    <property type="project" value="UniProtKB-EC"/>
</dbReference>
<dbReference type="EMBL" id="SSOD01000014">
    <property type="protein sequence ID" value="THF59318.1"/>
    <property type="molecule type" value="Genomic_DNA"/>
</dbReference>
<dbReference type="InterPro" id="IPR012094">
    <property type="entry name" value="tRNA_Ile_lys_synt"/>
</dbReference>
<comment type="subcellular location">
    <subcellularLocation>
        <location evidence="1 8">Cytoplasm</location>
    </subcellularLocation>
</comment>
<dbReference type="GO" id="GO:0006400">
    <property type="term" value="P:tRNA modification"/>
    <property type="evidence" value="ECO:0007669"/>
    <property type="project" value="UniProtKB-UniRule"/>
</dbReference>
<dbReference type="Pfam" id="PF01171">
    <property type="entry name" value="ATP_bind_3"/>
    <property type="match status" value="1"/>
</dbReference>
<comment type="function">
    <text evidence="8">Ligates lysine onto the cytidine present at position 34 of the AUA codon-specific tRNA(Ile) that contains the anticodon CAU, in an ATP-dependent manner. Cytidine is converted to lysidine, thus changing the amino acid specificity of the tRNA from methionine to isoleucine.</text>
</comment>
<dbReference type="Proteomes" id="UP000307956">
    <property type="component" value="Unassembled WGS sequence"/>
</dbReference>
<keyword evidence="5 8" id="KW-0547">Nucleotide-binding</keyword>
<dbReference type="Pfam" id="PF09179">
    <property type="entry name" value="TilS"/>
    <property type="match status" value="1"/>
</dbReference>
<evidence type="ECO:0000256" key="6">
    <source>
        <dbReference type="ARBA" id="ARBA00022840"/>
    </source>
</evidence>
<keyword evidence="3 8" id="KW-0436">Ligase</keyword>
<evidence type="ECO:0000256" key="4">
    <source>
        <dbReference type="ARBA" id="ARBA00022694"/>
    </source>
</evidence>
<dbReference type="PANTHER" id="PTHR43033">
    <property type="entry name" value="TRNA(ILE)-LYSIDINE SYNTHASE-RELATED"/>
    <property type="match status" value="1"/>
</dbReference>
<dbReference type="CDD" id="cd01992">
    <property type="entry name" value="TilS_N"/>
    <property type="match status" value="1"/>
</dbReference>
<protein>
    <recommendedName>
        <fullName evidence="8">tRNA(Ile)-lysidine synthase</fullName>
        <ecNumber evidence="8">6.3.4.19</ecNumber>
    </recommendedName>
    <alternativeName>
        <fullName evidence="8">tRNA(Ile)-2-lysyl-cytidine synthase</fullName>
    </alternativeName>
    <alternativeName>
        <fullName evidence="8">tRNA(Ile)-lysidine synthetase</fullName>
    </alternativeName>
</protein>
<evidence type="ECO:0000256" key="1">
    <source>
        <dbReference type="ARBA" id="ARBA00004496"/>
    </source>
</evidence>
<evidence type="ECO:0000256" key="3">
    <source>
        <dbReference type="ARBA" id="ARBA00022598"/>
    </source>
</evidence>
<dbReference type="GO" id="GO:0005524">
    <property type="term" value="F:ATP binding"/>
    <property type="evidence" value="ECO:0007669"/>
    <property type="project" value="UniProtKB-UniRule"/>
</dbReference>
<dbReference type="SUPFAM" id="SSF82829">
    <property type="entry name" value="MesJ substrate recognition domain-like"/>
    <property type="match status" value="1"/>
</dbReference>
<name>A0A4S4AJX8_9RHOO</name>
<evidence type="ECO:0000313" key="10">
    <source>
        <dbReference type="EMBL" id="THF59318.1"/>
    </source>
</evidence>
<comment type="domain">
    <text evidence="8">The N-terminal region contains the highly conserved SGGXDS motif, predicted to be a P-loop motif involved in ATP binding.</text>
</comment>
<evidence type="ECO:0000256" key="2">
    <source>
        <dbReference type="ARBA" id="ARBA00022490"/>
    </source>
</evidence>
<dbReference type="InterPro" id="IPR015262">
    <property type="entry name" value="tRNA_Ile_lys_synt_subst-bd"/>
</dbReference>
<dbReference type="SMART" id="SM00977">
    <property type="entry name" value="TilS_C"/>
    <property type="match status" value="1"/>
</dbReference>
<sequence>MLAAADVRPGARLCCALSGGVDSIVLLHALAELRPRFGYRLGAAHVHHGLSSNADAWADFCAGRCAALEVEFALFHVTVPRDDPEGTEAAARRVRHAALAGLACDWLVFGHHINDQAETVLFRLLRGTGLRGAGAMRDIEPAVGGASGRLRPLLGVGRGEILAWARARGLAWVEDESNADSRYARNALRLSVLPVIEAGFPAAVPALARAAAHFREAGDLLDELAALDEAACGGRRLERGALLALSDARLANLLRWQARRLGVAAPSRARLHEALRQLRTADARHPLYLALGEAACAVYRGRVWLERAAAGAAEPQDWHGELVLPWAGGVVRFEAAEGRGIARVALEHAAAVRLVGRRPGLRLRLHARRPERSFRKLCQEAGVPAWMRDRLPVLEIDGTVAWIGGIGVAAAFACTPGEAGIEPVW</sequence>
<dbReference type="InterPro" id="IPR011063">
    <property type="entry name" value="TilS/TtcA_N"/>
</dbReference>
<dbReference type="NCBIfam" id="TIGR02433">
    <property type="entry name" value="lysidine_TilS_C"/>
    <property type="match status" value="1"/>
</dbReference>
<dbReference type="PANTHER" id="PTHR43033:SF1">
    <property type="entry name" value="TRNA(ILE)-LYSIDINE SYNTHASE-RELATED"/>
    <property type="match status" value="1"/>
</dbReference>
<dbReference type="GO" id="GO:0005737">
    <property type="term" value="C:cytoplasm"/>
    <property type="evidence" value="ECO:0007669"/>
    <property type="project" value="UniProtKB-SubCell"/>
</dbReference>
<evidence type="ECO:0000256" key="7">
    <source>
        <dbReference type="ARBA" id="ARBA00048539"/>
    </source>
</evidence>
<dbReference type="InterPro" id="IPR012796">
    <property type="entry name" value="Lysidine-tRNA-synth_C"/>
</dbReference>
<comment type="caution">
    <text evidence="10">The sequence shown here is derived from an EMBL/GenBank/DDBJ whole genome shotgun (WGS) entry which is preliminary data.</text>
</comment>
<evidence type="ECO:0000256" key="8">
    <source>
        <dbReference type="HAMAP-Rule" id="MF_01161"/>
    </source>
</evidence>
<dbReference type="InterPro" id="IPR014729">
    <property type="entry name" value="Rossmann-like_a/b/a_fold"/>
</dbReference>
<dbReference type="Gene3D" id="1.20.59.20">
    <property type="match status" value="1"/>
</dbReference>
<dbReference type="SUPFAM" id="SSF56037">
    <property type="entry name" value="PheT/TilS domain"/>
    <property type="match status" value="1"/>
</dbReference>
<keyword evidence="4 8" id="KW-0819">tRNA processing</keyword>